<keyword evidence="2" id="KW-1185">Reference proteome</keyword>
<accession>A0ABY4SPS6</accession>
<reference evidence="1" key="1">
    <citation type="submission" date="2022-05" db="EMBL/GenBank/DDBJ databases">
        <title>Brevundimonas albigilva TT17 genome sequence.</title>
        <authorList>
            <person name="Lee K."/>
            <person name="Son H."/>
        </authorList>
    </citation>
    <scope>NUCLEOTIDE SEQUENCE</scope>
    <source>
        <strain evidence="1">TT17</strain>
    </source>
</reference>
<evidence type="ECO:0000313" key="2">
    <source>
        <dbReference type="Proteomes" id="UP001055429"/>
    </source>
</evidence>
<proteinExistence type="predicted"/>
<name>A0ABY4SPS6_9CAUL</name>
<dbReference type="Proteomes" id="UP001055429">
    <property type="component" value="Chromosome"/>
</dbReference>
<evidence type="ECO:0000313" key="1">
    <source>
        <dbReference type="EMBL" id="URI15831.1"/>
    </source>
</evidence>
<organism evidence="1 2">
    <name type="scientific">Brevundimonas albigilva</name>
    <dbReference type="NCBI Taxonomy" id="1312364"/>
    <lineage>
        <taxon>Bacteria</taxon>
        <taxon>Pseudomonadati</taxon>
        <taxon>Pseudomonadota</taxon>
        <taxon>Alphaproteobacteria</taxon>
        <taxon>Caulobacterales</taxon>
        <taxon>Caulobacteraceae</taxon>
        <taxon>Brevundimonas</taxon>
    </lineage>
</organism>
<sequence length="164" mass="17852">MASSIIPLGSDHAPALHTLVRKRAELDGELHQQEGRVRELQQAIAHVDAVLLMLKPDIQIGQIAPRRPQPTHVAGPGEITGIVVDCLRDAVEPLTSRALAQAVIEKRDLDGADTKLETTMAKRVRACLRPLRLAGRVRAVPMAQGPQGWILASRSNSHSVPRAW</sequence>
<gene>
    <name evidence="1" type="ORF">M8231_02225</name>
</gene>
<protein>
    <submittedName>
        <fullName evidence="1">Uncharacterized protein</fullName>
    </submittedName>
</protein>
<dbReference type="EMBL" id="CP097649">
    <property type="protein sequence ID" value="URI15831.1"/>
    <property type="molecule type" value="Genomic_DNA"/>
</dbReference>
<dbReference type="RefSeq" id="WP_052247625.1">
    <property type="nucleotide sequence ID" value="NZ_CP097649.1"/>
</dbReference>